<name>A0AAD9ZVL4_9ROSI</name>
<comment type="caution">
    <text evidence="2">The sequence shown here is derived from an EMBL/GenBank/DDBJ whole genome shotgun (WGS) entry which is preliminary data.</text>
</comment>
<accession>A0AAD9ZVL4</accession>
<dbReference type="SMART" id="SM00256">
    <property type="entry name" value="FBOX"/>
    <property type="match status" value="1"/>
</dbReference>
<dbReference type="InterPro" id="IPR036047">
    <property type="entry name" value="F-box-like_dom_sf"/>
</dbReference>
<dbReference type="InterPro" id="IPR001810">
    <property type="entry name" value="F-box_dom"/>
</dbReference>
<feature type="domain" description="F-box" evidence="1">
    <location>
        <begin position="12"/>
        <end position="58"/>
    </location>
</feature>
<gene>
    <name evidence="2" type="ORF">Dsin_024508</name>
</gene>
<organism evidence="2 3">
    <name type="scientific">Dipteronia sinensis</name>
    <dbReference type="NCBI Taxonomy" id="43782"/>
    <lineage>
        <taxon>Eukaryota</taxon>
        <taxon>Viridiplantae</taxon>
        <taxon>Streptophyta</taxon>
        <taxon>Embryophyta</taxon>
        <taxon>Tracheophyta</taxon>
        <taxon>Spermatophyta</taxon>
        <taxon>Magnoliopsida</taxon>
        <taxon>eudicotyledons</taxon>
        <taxon>Gunneridae</taxon>
        <taxon>Pentapetalae</taxon>
        <taxon>rosids</taxon>
        <taxon>malvids</taxon>
        <taxon>Sapindales</taxon>
        <taxon>Sapindaceae</taxon>
        <taxon>Hippocastanoideae</taxon>
        <taxon>Acereae</taxon>
        <taxon>Dipteronia</taxon>
    </lineage>
</organism>
<evidence type="ECO:0000259" key="1">
    <source>
        <dbReference type="PROSITE" id="PS50181"/>
    </source>
</evidence>
<dbReference type="SUPFAM" id="SSF81383">
    <property type="entry name" value="F-box domain"/>
    <property type="match status" value="1"/>
</dbReference>
<dbReference type="PANTHER" id="PTHR31672">
    <property type="entry name" value="BNACNNG10540D PROTEIN"/>
    <property type="match status" value="1"/>
</dbReference>
<dbReference type="InterPro" id="IPR050796">
    <property type="entry name" value="SCF_F-box_component"/>
</dbReference>
<evidence type="ECO:0000313" key="3">
    <source>
        <dbReference type="Proteomes" id="UP001281410"/>
    </source>
</evidence>
<dbReference type="Pfam" id="PF00646">
    <property type="entry name" value="F-box"/>
    <property type="match status" value="1"/>
</dbReference>
<keyword evidence="3" id="KW-1185">Reference proteome</keyword>
<dbReference type="CDD" id="cd22157">
    <property type="entry name" value="F-box_AtFBW1-like"/>
    <property type="match status" value="1"/>
</dbReference>
<proteinExistence type="predicted"/>
<dbReference type="Proteomes" id="UP001281410">
    <property type="component" value="Unassembled WGS sequence"/>
</dbReference>
<evidence type="ECO:0000313" key="2">
    <source>
        <dbReference type="EMBL" id="KAK3193198.1"/>
    </source>
</evidence>
<dbReference type="PROSITE" id="PS50181">
    <property type="entry name" value="FBOX"/>
    <property type="match status" value="1"/>
</dbReference>
<dbReference type="Gene3D" id="1.20.1280.50">
    <property type="match status" value="1"/>
</dbReference>
<sequence>MNRVSRGRDMRRKGDFSLPDDVMTDIFLRFPIKKLAQLRCVCQSWNQLITNQSFVESHINQSTSKACILYLPHCLLGLYSETQEFGLYPKTNQFVLVSKTNELSLPDLKPAKICNPPFATELMDWNIIGSCNGVLCLCNNSDRSLIYIRGILPLTSIQPSQDHSVNTIYVT</sequence>
<dbReference type="PANTHER" id="PTHR31672:SF13">
    <property type="entry name" value="F-BOX PROTEIN CPR30-LIKE"/>
    <property type="match status" value="1"/>
</dbReference>
<dbReference type="AlphaFoldDB" id="A0AAD9ZVL4"/>
<reference evidence="2" key="1">
    <citation type="journal article" date="2023" name="Plant J.">
        <title>Genome sequences and population genomics provide insights into the demographic history, inbreeding, and mutation load of two 'living fossil' tree species of Dipteronia.</title>
        <authorList>
            <person name="Feng Y."/>
            <person name="Comes H.P."/>
            <person name="Chen J."/>
            <person name="Zhu S."/>
            <person name="Lu R."/>
            <person name="Zhang X."/>
            <person name="Li P."/>
            <person name="Qiu J."/>
            <person name="Olsen K.M."/>
            <person name="Qiu Y."/>
        </authorList>
    </citation>
    <scope>NUCLEOTIDE SEQUENCE</scope>
    <source>
        <strain evidence="2">NBL</strain>
    </source>
</reference>
<dbReference type="EMBL" id="JANJYJ010000008">
    <property type="protein sequence ID" value="KAK3193198.1"/>
    <property type="molecule type" value="Genomic_DNA"/>
</dbReference>
<protein>
    <recommendedName>
        <fullName evidence="1">F-box domain-containing protein</fullName>
    </recommendedName>
</protein>